<name>A0A8J7II22_9RHOB</name>
<dbReference type="PANTHER" id="PTHR38340:SF1">
    <property type="entry name" value="S-LAYER PROTEIN"/>
    <property type="match status" value="1"/>
</dbReference>
<sequence>MPIVEIDTLQRVRDMGFDNGFGTSYFAPGRLTSIETGGQNYLVMASEGNGFGMATIASNGALDFVDAYGTSFDRLDSYSFGSNTIASIEKNGVSYVYLSGSATRLENNQQFFDTGLFVIKFDGTGAPEVIQHRDLTNAPQGYGTVSSFGSDPKIVNIGGRDILISSDGARTSSTNGTFETFQIRANGKLKPLESTEPFIYDFEKNDVVTVDGKTYVVAFGQFDIAPLQVLRLKRDGSLTEAYEVPTTDSAIYNRITSDLEPVEIGGRSFVVVPEVTAGTILVYEILGNGRLELIDQEVPSIGDQWGAPETVVAFEEDGLHYIATGGYGRSIAIFRMTEGGALHEVDEFQPATQLGRTYDLEARDIGGEQFLFSSSGALDEVRALRFVPIDDSINGNGGNNSIVGTPQDDLIFGLKGRDTLKGAAGDDVLEGGKGLDMLKGGKGKDSLFGGDGRDTLLGGDDGDFLFGDADDDSVMGQNGNDYAYGGAGDDTVTGGGGNDRVFGGNGDDKVKGGSGNDVLSDGKGKDSMLGGSGNDVFVFTKDNKRDKIQDFEDGNDRIDLTDYGRGLEFSDLTVTQNGNNVTVEVLGDTILVKSATGQIFDFQLSLGDFIFA</sequence>
<dbReference type="AlphaFoldDB" id="A0A8J7II22"/>
<dbReference type="InterPro" id="IPR050557">
    <property type="entry name" value="RTX_toxin/Mannuronan_C5-epim"/>
</dbReference>
<dbReference type="Proteomes" id="UP000619079">
    <property type="component" value="Unassembled WGS sequence"/>
</dbReference>
<dbReference type="PRINTS" id="PR00313">
    <property type="entry name" value="CABNDNGRPT"/>
</dbReference>
<dbReference type="EMBL" id="JAELVR010000003">
    <property type="protein sequence ID" value="MBJ6371012.1"/>
    <property type="molecule type" value="Genomic_DNA"/>
</dbReference>
<organism evidence="4 5">
    <name type="scientific">Sedimentitalea arenosa</name>
    <dbReference type="NCBI Taxonomy" id="2798803"/>
    <lineage>
        <taxon>Bacteria</taxon>
        <taxon>Pseudomonadati</taxon>
        <taxon>Pseudomonadota</taxon>
        <taxon>Alphaproteobacteria</taxon>
        <taxon>Rhodobacterales</taxon>
        <taxon>Paracoccaceae</taxon>
        <taxon>Sedimentitalea</taxon>
    </lineage>
</organism>
<comment type="subcellular location">
    <subcellularLocation>
        <location evidence="1">Secreted</location>
    </subcellularLocation>
</comment>
<evidence type="ECO:0000313" key="5">
    <source>
        <dbReference type="Proteomes" id="UP000619079"/>
    </source>
</evidence>
<dbReference type="GO" id="GO:0005576">
    <property type="term" value="C:extracellular region"/>
    <property type="evidence" value="ECO:0007669"/>
    <property type="project" value="UniProtKB-SubCell"/>
</dbReference>
<dbReference type="InterPro" id="IPR018511">
    <property type="entry name" value="Hemolysin-typ_Ca-bd_CS"/>
</dbReference>
<accession>A0A8J7II22</accession>
<dbReference type="Gene3D" id="2.150.10.10">
    <property type="entry name" value="Serralysin-like metalloprotease, C-terminal"/>
    <property type="match status" value="3"/>
</dbReference>
<comment type="caution">
    <text evidence="4">The sequence shown here is derived from an EMBL/GenBank/DDBJ whole genome shotgun (WGS) entry which is preliminary data.</text>
</comment>
<gene>
    <name evidence="4" type="ORF">JF290_05700</name>
</gene>
<evidence type="ECO:0000256" key="3">
    <source>
        <dbReference type="SAM" id="MobiDB-lite"/>
    </source>
</evidence>
<reference evidence="4" key="1">
    <citation type="submission" date="2020-12" db="EMBL/GenBank/DDBJ databases">
        <title>Sedimentitalea sp. nov., isolated from sand in Incheon.</title>
        <authorList>
            <person name="Kim W."/>
        </authorList>
    </citation>
    <scope>NUCLEOTIDE SEQUENCE</scope>
    <source>
        <strain evidence="4">CAU 1593</strain>
    </source>
</reference>
<dbReference type="RefSeq" id="WP_199023799.1">
    <property type="nucleotide sequence ID" value="NZ_JAELVR010000003.1"/>
</dbReference>
<dbReference type="SUPFAM" id="SSF51120">
    <property type="entry name" value="beta-Roll"/>
    <property type="match status" value="2"/>
</dbReference>
<dbReference type="Pfam" id="PF00353">
    <property type="entry name" value="HemolysinCabind"/>
    <property type="match status" value="3"/>
</dbReference>
<evidence type="ECO:0000313" key="4">
    <source>
        <dbReference type="EMBL" id="MBJ6371012.1"/>
    </source>
</evidence>
<keyword evidence="2" id="KW-0964">Secreted</keyword>
<evidence type="ECO:0000256" key="2">
    <source>
        <dbReference type="ARBA" id="ARBA00022525"/>
    </source>
</evidence>
<protein>
    <recommendedName>
        <fullName evidence="6">Calcium-binding protein</fullName>
    </recommendedName>
</protein>
<evidence type="ECO:0000256" key="1">
    <source>
        <dbReference type="ARBA" id="ARBA00004613"/>
    </source>
</evidence>
<proteinExistence type="predicted"/>
<evidence type="ECO:0008006" key="6">
    <source>
        <dbReference type="Google" id="ProtNLM"/>
    </source>
</evidence>
<dbReference type="InterPro" id="IPR001343">
    <property type="entry name" value="Hemolysn_Ca-bd"/>
</dbReference>
<dbReference type="PROSITE" id="PS00330">
    <property type="entry name" value="HEMOLYSIN_CALCIUM"/>
    <property type="match status" value="4"/>
</dbReference>
<keyword evidence="5" id="KW-1185">Reference proteome</keyword>
<feature type="region of interest" description="Disordered" evidence="3">
    <location>
        <begin position="503"/>
        <end position="525"/>
    </location>
</feature>
<dbReference type="PANTHER" id="PTHR38340">
    <property type="entry name" value="S-LAYER PROTEIN"/>
    <property type="match status" value="1"/>
</dbReference>
<dbReference type="InterPro" id="IPR011049">
    <property type="entry name" value="Serralysin-like_metalloprot_C"/>
</dbReference>
<dbReference type="GO" id="GO:0005509">
    <property type="term" value="F:calcium ion binding"/>
    <property type="evidence" value="ECO:0007669"/>
    <property type="project" value="InterPro"/>
</dbReference>